<sequence length="253" mass="29995">MDTDWRDDVIDNIQSLSTVNLYELLEIEKTDDSTIIKKQYRKLALKYHPDKATNDSDKFELINLAYHILSDEELRSKYNDIYEGFSDFERLKDTAFHTVKEAKADDHKIFNSLVEQLNKKHGYDENETWKPEEIYRRKITLEDERSKFEKELQEQPKLSKTDFSRRFEENRIIDEQHDINNELVAYEGSKGTLSNCVFLNDFEQLYDDKGSLEDNFSLPTLGQYVEDNTSLQVRMKQYEDEGKRLADLTKTSK</sequence>
<dbReference type="CDD" id="cd06257">
    <property type="entry name" value="DnaJ"/>
    <property type="match status" value="1"/>
</dbReference>
<dbReference type="AlphaFoldDB" id="A0A6C0LYF0"/>
<dbReference type="PROSITE" id="PS50076">
    <property type="entry name" value="DNAJ_2"/>
    <property type="match status" value="1"/>
</dbReference>
<dbReference type="InterPro" id="IPR001623">
    <property type="entry name" value="DnaJ_domain"/>
</dbReference>
<proteinExistence type="predicted"/>
<dbReference type="PANTHER" id="PTHR44360">
    <property type="entry name" value="DNAJ HOMOLOG SUBFAMILY B MEMBER 9"/>
    <property type="match status" value="1"/>
</dbReference>
<dbReference type="Gene3D" id="1.10.287.110">
    <property type="entry name" value="DnaJ domain"/>
    <property type="match status" value="1"/>
</dbReference>
<dbReference type="PANTHER" id="PTHR44360:SF1">
    <property type="entry name" value="DNAJ HOMOLOG SUBFAMILY B MEMBER 9"/>
    <property type="match status" value="1"/>
</dbReference>
<dbReference type="PRINTS" id="PR00625">
    <property type="entry name" value="JDOMAIN"/>
</dbReference>
<dbReference type="GO" id="GO:0036503">
    <property type="term" value="P:ERAD pathway"/>
    <property type="evidence" value="ECO:0007669"/>
    <property type="project" value="TreeGrafter"/>
</dbReference>
<dbReference type="EMBL" id="MN740612">
    <property type="protein sequence ID" value="QHU35779.1"/>
    <property type="molecule type" value="Genomic_DNA"/>
</dbReference>
<dbReference type="GO" id="GO:0051787">
    <property type="term" value="F:misfolded protein binding"/>
    <property type="evidence" value="ECO:0007669"/>
    <property type="project" value="TreeGrafter"/>
</dbReference>
<dbReference type="InterPro" id="IPR051948">
    <property type="entry name" value="Hsp70_co-chaperone_J-domain"/>
</dbReference>
<evidence type="ECO:0000313" key="3">
    <source>
        <dbReference type="EMBL" id="QHU35779.1"/>
    </source>
</evidence>
<dbReference type="InterPro" id="IPR036869">
    <property type="entry name" value="J_dom_sf"/>
</dbReference>
<accession>A0A6C0LYF0</accession>
<dbReference type="SUPFAM" id="SSF46565">
    <property type="entry name" value="Chaperone J-domain"/>
    <property type="match status" value="1"/>
</dbReference>
<name>A0A6C0LYF0_9ZZZZ</name>
<evidence type="ECO:0000259" key="2">
    <source>
        <dbReference type="PROSITE" id="PS50076"/>
    </source>
</evidence>
<organism evidence="3">
    <name type="scientific">viral metagenome</name>
    <dbReference type="NCBI Taxonomy" id="1070528"/>
    <lineage>
        <taxon>unclassified sequences</taxon>
        <taxon>metagenomes</taxon>
        <taxon>organismal metagenomes</taxon>
    </lineage>
</organism>
<protein>
    <recommendedName>
        <fullName evidence="2">J domain-containing protein</fullName>
    </recommendedName>
</protein>
<reference evidence="3" key="1">
    <citation type="journal article" date="2020" name="Nature">
        <title>Giant virus diversity and host interactions through global metagenomics.</title>
        <authorList>
            <person name="Schulz F."/>
            <person name="Roux S."/>
            <person name="Paez-Espino D."/>
            <person name="Jungbluth S."/>
            <person name="Walsh D.A."/>
            <person name="Denef V.J."/>
            <person name="McMahon K.D."/>
            <person name="Konstantinidis K.T."/>
            <person name="Eloe-Fadrosh E.A."/>
            <person name="Kyrpides N.C."/>
            <person name="Woyke T."/>
        </authorList>
    </citation>
    <scope>NUCLEOTIDE SEQUENCE</scope>
    <source>
        <strain evidence="3">GVMAG-S-1035085-51</strain>
    </source>
</reference>
<dbReference type="GO" id="GO:0005783">
    <property type="term" value="C:endoplasmic reticulum"/>
    <property type="evidence" value="ECO:0007669"/>
    <property type="project" value="TreeGrafter"/>
</dbReference>
<dbReference type="GO" id="GO:0051087">
    <property type="term" value="F:protein-folding chaperone binding"/>
    <property type="evidence" value="ECO:0007669"/>
    <property type="project" value="TreeGrafter"/>
</dbReference>
<keyword evidence="1" id="KW-0143">Chaperone</keyword>
<dbReference type="SMART" id="SM00271">
    <property type="entry name" value="DnaJ"/>
    <property type="match status" value="1"/>
</dbReference>
<dbReference type="Pfam" id="PF00226">
    <property type="entry name" value="DnaJ"/>
    <property type="match status" value="1"/>
</dbReference>
<evidence type="ECO:0000256" key="1">
    <source>
        <dbReference type="ARBA" id="ARBA00023186"/>
    </source>
</evidence>
<feature type="domain" description="J" evidence="2">
    <location>
        <begin position="20"/>
        <end position="82"/>
    </location>
</feature>